<evidence type="ECO:0000313" key="5">
    <source>
        <dbReference type="Proteomes" id="UP001501736"/>
    </source>
</evidence>
<keyword evidence="2" id="KW-0808">Transferase</keyword>
<dbReference type="PANTHER" id="PTHR12526">
    <property type="entry name" value="GLYCOSYLTRANSFERASE"/>
    <property type="match status" value="1"/>
</dbReference>
<comment type="caution">
    <text evidence="4">The sequence shown here is derived from an EMBL/GenBank/DDBJ whole genome shotgun (WGS) entry which is preliminary data.</text>
</comment>
<dbReference type="Gene3D" id="3.40.50.2000">
    <property type="entry name" value="Glycogen Phosphorylase B"/>
    <property type="match status" value="2"/>
</dbReference>
<keyword evidence="5" id="KW-1185">Reference proteome</keyword>
<organism evidence="4 5">
    <name type="scientific">Nesterenkonia halobia</name>
    <dbReference type="NCBI Taxonomy" id="37922"/>
    <lineage>
        <taxon>Bacteria</taxon>
        <taxon>Bacillati</taxon>
        <taxon>Actinomycetota</taxon>
        <taxon>Actinomycetes</taxon>
        <taxon>Micrococcales</taxon>
        <taxon>Micrococcaceae</taxon>
        <taxon>Nesterenkonia</taxon>
    </lineage>
</organism>
<dbReference type="EMBL" id="BAAAYG010000002">
    <property type="protein sequence ID" value="GAA3279732.1"/>
    <property type="molecule type" value="Genomic_DNA"/>
</dbReference>
<dbReference type="PANTHER" id="PTHR12526:SF510">
    <property type="entry name" value="D-INOSITOL 3-PHOSPHATE GLYCOSYLTRANSFERASE"/>
    <property type="match status" value="1"/>
</dbReference>
<keyword evidence="1" id="KW-0328">Glycosyltransferase</keyword>
<sequence>MRIAYLLADPGIGIFGTKGAAVHAQEMIRSFRALGHEVTIYCTKLGDDKDDDASADVPADLEDLETVVVPVEGVKGAAAREQAVVGAAERMADQAAALGSDGPDLVYERFSLFSTAGARARRLAPQSRLIVEVNAPLLAEQSTHRRLHDVETAERAAAETMATADLLSCVSAPVARWVGEMRDVAGADARSDAAAAAPIRIVPNGVDVDRFRPARRPANPGAPAIGFVGTLKAWHGTELLLEAFARTQAVAAAAERSRPRLRIIGDGPRREALGELASDLGIAKLVEFIGAVAPARMPQAVGALDVAVAPYPAPAAPEDHYFSPLKVYEYLAAGTAVVASDVGELPGLLAPAGEQPRGLLVPAGDVDALAAALDRLVADAGLRRELAAVGRRAVVAEHSWLRRADDVLSAVGIGEIRREKEVSAR</sequence>
<accession>A0ABP6R8Z6</accession>
<evidence type="ECO:0000256" key="1">
    <source>
        <dbReference type="ARBA" id="ARBA00022676"/>
    </source>
</evidence>
<dbReference type="Pfam" id="PF13692">
    <property type="entry name" value="Glyco_trans_1_4"/>
    <property type="match status" value="1"/>
</dbReference>
<proteinExistence type="predicted"/>
<feature type="domain" description="Glycosyltransferase subfamily 4-like N-terminal" evidence="3">
    <location>
        <begin position="19"/>
        <end position="210"/>
    </location>
</feature>
<evidence type="ECO:0000313" key="4">
    <source>
        <dbReference type="EMBL" id="GAA3279732.1"/>
    </source>
</evidence>
<reference evidence="5" key="1">
    <citation type="journal article" date="2019" name="Int. J. Syst. Evol. Microbiol.">
        <title>The Global Catalogue of Microorganisms (GCM) 10K type strain sequencing project: providing services to taxonomists for standard genome sequencing and annotation.</title>
        <authorList>
            <consortium name="The Broad Institute Genomics Platform"/>
            <consortium name="The Broad Institute Genome Sequencing Center for Infectious Disease"/>
            <person name="Wu L."/>
            <person name="Ma J."/>
        </authorList>
    </citation>
    <scope>NUCLEOTIDE SEQUENCE [LARGE SCALE GENOMIC DNA]</scope>
    <source>
        <strain evidence="5">JCM 11483</strain>
    </source>
</reference>
<name>A0ABP6R8Z6_9MICC</name>
<dbReference type="SUPFAM" id="SSF53756">
    <property type="entry name" value="UDP-Glycosyltransferase/glycogen phosphorylase"/>
    <property type="match status" value="1"/>
</dbReference>
<evidence type="ECO:0000256" key="2">
    <source>
        <dbReference type="ARBA" id="ARBA00022679"/>
    </source>
</evidence>
<dbReference type="Proteomes" id="UP001501736">
    <property type="component" value="Unassembled WGS sequence"/>
</dbReference>
<protein>
    <submittedName>
        <fullName evidence="4">Glycosyltransferase family 4 protein</fullName>
    </submittedName>
</protein>
<gene>
    <name evidence="4" type="ORF">GCM10020260_03140</name>
</gene>
<dbReference type="Pfam" id="PF13439">
    <property type="entry name" value="Glyco_transf_4"/>
    <property type="match status" value="1"/>
</dbReference>
<dbReference type="InterPro" id="IPR028098">
    <property type="entry name" value="Glyco_trans_4-like_N"/>
</dbReference>
<evidence type="ECO:0000259" key="3">
    <source>
        <dbReference type="Pfam" id="PF13439"/>
    </source>
</evidence>
<dbReference type="CDD" id="cd03801">
    <property type="entry name" value="GT4_PimA-like"/>
    <property type="match status" value="1"/>
</dbReference>
<dbReference type="RefSeq" id="WP_344717453.1">
    <property type="nucleotide sequence ID" value="NZ_BAAAYG010000002.1"/>
</dbReference>